<dbReference type="InterPro" id="IPR040085">
    <property type="entry name" value="MJ0674-like"/>
</dbReference>
<comment type="cofactor">
    <cofactor evidence="5">
        <name>[4Fe-4S] cluster</name>
        <dbReference type="ChEBI" id="CHEBI:49883"/>
    </cofactor>
    <text evidence="5">Binds 1 [4Fe-4S] cluster. The cluster is coordinated with 3 cysteines and an exchangeable S-adenosyl-L-methionine.</text>
</comment>
<keyword evidence="2 5" id="KW-0479">Metal-binding</keyword>
<feature type="domain" description="Radical SAM core" evidence="6">
    <location>
        <begin position="94"/>
        <end position="228"/>
    </location>
</feature>
<dbReference type="InParanoid" id="Q74DP2"/>
<dbReference type="CDD" id="cd01335">
    <property type="entry name" value="Radical_SAM"/>
    <property type="match status" value="1"/>
</dbReference>
<evidence type="ECO:0000313" key="7">
    <source>
        <dbReference type="EMBL" id="AAR34650.1"/>
    </source>
</evidence>
<dbReference type="Proteomes" id="UP000000577">
    <property type="component" value="Chromosome"/>
</dbReference>
<keyword evidence="8" id="KW-1185">Reference proteome</keyword>
<reference evidence="7 8" key="2">
    <citation type="journal article" date="2012" name="BMC Genomics">
        <title>Comparative genomic analysis of Geobacter sulfurreducens KN400, a strain with enhanced capacity for extracellular electron transfer and electricity production.</title>
        <authorList>
            <person name="Butler J.E."/>
            <person name="Young N.D."/>
            <person name="Aklujkar M."/>
            <person name="Lovley D.R."/>
        </authorList>
    </citation>
    <scope>NUCLEOTIDE SEQUENCE [LARGE SCALE GENOMIC DNA]</scope>
    <source>
        <strain evidence="8">ATCC 51573 / DSM 12127 / PCA</strain>
    </source>
</reference>
<evidence type="ECO:0000256" key="4">
    <source>
        <dbReference type="ARBA" id="ARBA00023014"/>
    </source>
</evidence>
<dbReference type="GO" id="GO:0051536">
    <property type="term" value="F:iron-sulfur cluster binding"/>
    <property type="evidence" value="ECO:0007669"/>
    <property type="project" value="UniProtKB-KW"/>
</dbReference>
<accession>Q74DP2</accession>
<dbReference type="EnsemblBacteria" id="AAR34650">
    <property type="protein sequence ID" value="AAR34650"/>
    <property type="gene ID" value="GSU1274"/>
</dbReference>
<evidence type="ECO:0000256" key="2">
    <source>
        <dbReference type="ARBA" id="ARBA00022723"/>
    </source>
</evidence>
<dbReference type="InterPro" id="IPR013785">
    <property type="entry name" value="Aldolase_TIM"/>
</dbReference>
<dbReference type="STRING" id="243231.GSU1274"/>
<dbReference type="OrthoDB" id="9782387at2"/>
<proteinExistence type="predicted"/>
<dbReference type="InterPro" id="IPR007197">
    <property type="entry name" value="rSAM"/>
</dbReference>
<dbReference type="HOGENOM" id="CLU_062674_0_1_7"/>
<dbReference type="AlphaFoldDB" id="Q74DP2"/>
<dbReference type="PATRIC" id="fig|243231.5.peg.1269"/>
<dbReference type="Pfam" id="PF04055">
    <property type="entry name" value="Radical_SAM"/>
    <property type="match status" value="1"/>
</dbReference>
<dbReference type="eggNOG" id="COG1313">
    <property type="taxonomic scope" value="Bacteria"/>
</dbReference>
<name>Q74DP2_GEOSL</name>
<dbReference type="SFLD" id="SFLDG01099">
    <property type="entry name" value="Uncharacterised_Radical_SAM_Su"/>
    <property type="match status" value="1"/>
</dbReference>
<dbReference type="GO" id="GO:0003824">
    <property type="term" value="F:catalytic activity"/>
    <property type="evidence" value="ECO:0007669"/>
    <property type="project" value="InterPro"/>
</dbReference>
<dbReference type="KEGG" id="gsu:GSU1274"/>
<reference evidence="7 8" key="1">
    <citation type="journal article" date="2003" name="Science">
        <title>Genome of Geobacter sulfurreducens: metal reduction in subsurface environments.</title>
        <authorList>
            <person name="Methe B.A."/>
            <person name="Nelson K.E."/>
            <person name="Eisen J.A."/>
            <person name="Paulsen I.T."/>
            <person name="Nelson W."/>
            <person name="Heidelberg J.F."/>
            <person name="Wu D."/>
            <person name="Wu M."/>
            <person name="Ward N."/>
            <person name="Beanan M.J."/>
            <person name="Dodson R.J."/>
            <person name="Madupu R."/>
            <person name="Brinkac L.M."/>
            <person name="Daugherty S.C."/>
            <person name="DeBoy R.T."/>
            <person name="Durkin A.S."/>
            <person name="Gwinn M."/>
            <person name="Kolonay J.F."/>
            <person name="Sullivan S.A."/>
            <person name="Haft D.H."/>
            <person name="Selengut J."/>
            <person name="Davidsen T.M."/>
            <person name="Zafar N."/>
            <person name="White O."/>
            <person name="Tran B."/>
            <person name="Romero C."/>
            <person name="Forberger H.A."/>
            <person name="Weidman J."/>
            <person name="Khouri H."/>
            <person name="Feldblyum T.V."/>
            <person name="Utterback T.R."/>
            <person name="Van Aken S.E."/>
            <person name="Lovley D.R."/>
            <person name="Fraser C.M."/>
        </authorList>
    </citation>
    <scope>NUCLEOTIDE SEQUENCE [LARGE SCALE GENOMIC DNA]</scope>
    <source>
        <strain evidence="8">ATCC 51573 / DSM 12127 / PCA</strain>
    </source>
</reference>
<feature type="binding site" evidence="5">
    <location>
        <position position="103"/>
    </location>
    <ligand>
        <name>[4Fe-4S] cluster</name>
        <dbReference type="ChEBI" id="CHEBI:49883"/>
        <note>4Fe-4S-S-AdoMet</note>
    </ligand>
</feature>
<evidence type="ECO:0000256" key="1">
    <source>
        <dbReference type="ARBA" id="ARBA00022691"/>
    </source>
</evidence>
<keyword evidence="3 5" id="KW-0408">Iron</keyword>
<evidence type="ECO:0000259" key="6">
    <source>
        <dbReference type="Pfam" id="PF04055"/>
    </source>
</evidence>
<dbReference type="PANTHER" id="PTHR43075">
    <property type="entry name" value="FORMATE LYASE ACTIVATING ENZYME, PUTATIVE (AFU_ORTHOLOGUE AFUA_2G15630)-RELATED"/>
    <property type="match status" value="1"/>
</dbReference>
<dbReference type="PANTHER" id="PTHR43075:SF1">
    <property type="entry name" value="FORMATE LYASE ACTIVATING ENZYME, PUTATIVE (AFU_ORTHOLOGUE AFUA_2G15630)-RELATED"/>
    <property type="match status" value="1"/>
</dbReference>
<dbReference type="GO" id="GO:0046872">
    <property type="term" value="F:metal ion binding"/>
    <property type="evidence" value="ECO:0007669"/>
    <property type="project" value="UniProtKB-KW"/>
</dbReference>
<keyword evidence="1 5" id="KW-0949">S-adenosyl-L-methionine</keyword>
<feature type="binding site" evidence="5">
    <location>
        <position position="106"/>
    </location>
    <ligand>
        <name>[4Fe-4S] cluster</name>
        <dbReference type="ChEBI" id="CHEBI:49883"/>
        <note>4Fe-4S-S-AdoMet</note>
    </ligand>
</feature>
<feature type="binding site" evidence="5">
    <location>
        <position position="99"/>
    </location>
    <ligand>
        <name>[4Fe-4S] cluster</name>
        <dbReference type="ChEBI" id="CHEBI:49883"/>
        <note>4Fe-4S-S-AdoMet</note>
    </ligand>
</feature>
<organism evidence="7 8">
    <name type="scientific">Geobacter sulfurreducens (strain ATCC 51573 / DSM 12127 / PCA)</name>
    <dbReference type="NCBI Taxonomy" id="243231"/>
    <lineage>
        <taxon>Bacteria</taxon>
        <taxon>Pseudomonadati</taxon>
        <taxon>Thermodesulfobacteriota</taxon>
        <taxon>Desulfuromonadia</taxon>
        <taxon>Geobacterales</taxon>
        <taxon>Geobacteraceae</taxon>
        <taxon>Geobacter</taxon>
    </lineage>
</organism>
<evidence type="ECO:0000256" key="3">
    <source>
        <dbReference type="ARBA" id="ARBA00023004"/>
    </source>
</evidence>
<dbReference type="Gene3D" id="3.20.20.70">
    <property type="entry name" value="Aldolase class I"/>
    <property type="match status" value="1"/>
</dbReference>
<evidence type="ECO:0000313" key="8">
    <source>
        <dbReference type="Proteomes" id="UP000000577"/>
    </source>
</evidence>
<dbReference type="InterPro" id="IPR016431">
    <property type="entry name" value="Pyrv-formate_lyase-activ_prd"/>
</dbReference>
<dbReference type="EMBL" id="AE017180">
    <property type="protein sequence ID" value="AAR34650.1"/>
    <property type="molecule type" value="Genomic_DNA"/>
</dbReference>
<sequence length="319" mass="35403">MELVSPTSEGDHKDRPYGTMRYIDLYQSGELLQRVREAYARLRSCDLCPLDCGVNRLAGETGSCRAGWRPRIASANVHHGEEPPISGTKGSGTIFLSWCSLHCRFCQNFPISQQGNGTDLTTPDLADRMLGLQKRGVHNINFVTPTHFLPQILAALWLAIPRGFRLPIVWNSSGYEKVDALRLLDGIVDVYLPDMKYAAEEPAVRFSSAPGYREANRLAVAEMFRQVGHLELDDAGIAIRGLIIRHLVLPEGAAGSGETLRWIAENLGAETHIALMNQFFPAHRAAEMPGIHRKITDEEYDEAVEALEEAGLENGWVQD</sequence>
<dbReference type="SFLD" id="SFLDS00029">
    <property type="entry name" value="Radical_SAM"/>
    <property type="match status" value="1"/>
</dbReference>
<protein>
    <submittedName>
        <fullName evidence="7">Radical SAM domain iron-sulfur cluster-binding oxidoreductase</fullName>
    </submittedName>
</protein>
<evidence type="ECO:0000256" key="5">
    <source>
        <dbReference type="PIRSR" id="PIRSR004869-50"/>
    </source>
</evidence>
<dbReference type="PIRSF" id="PIRSF004869">
    <property type="entry name" value="PflX_prd"/>
    <property type="match status" value="1"/>
</dbReference>
<gene>
    <name evidence="7" type="ordered locus">GSU1274</name>
</gene>
<keyword evidence="4 5" id="KW-0411">Iron-sulfur</keyword>